<evidence type="ECO:0000259" key="3">
    <source>
        <dbReference type="Pfam" id="PF15082"/>
    </source>
</evidence>
<reference evidence="4" key="1">
    <citation type="submission" date="2020-03" db="EMBL/GenBank/DDBJ databases">
        <authorList>
            <person name="Weist P."/>
        </authorList>
    </citation>
    <scope>NUCLEOTIDE SEQUENCE</scope>
</reference>
<keyword evidence="1" id="KW-0175">Coiled coil</keyword>
<feature type="domain" description="DUF4549" evidence="3">
    <location>
        <begin position="4"/>
        <end position="139"/>
    </location>
</feature>
<dbReference type="EMBL" id="CADEAL010001210">
    <property type="protein sequence ID" value="CAB1430178.1"/>
    <property type="molecule type" value="Genomic_DNA"/>
</dbReference>
<accession>A0A9N7UE36</accession>
<feature type="coiled-coil region" evidence="1">
    <location>
        <begin position="1649"/>
        <end position="1691"/>
    </location>
</feature>
<feature type="region of interest" description="Disordered" evidence="2">
    <location>
        <begin position="1996"/>
        <end position="2050"/>
    </location>
</feature>
<feature type="compositionally biased region" description="Low complexity" evidence="2">
    <location>
        <begin position="395"/>
        <end position="409"/>
    </location>
</feature>
<organism evidence="4 5">
    <name type="scientific">Pleuronectes platessa</name>
    <name type="common">European plaice</name>
    <dbReference type="NCBI Taxonomy" id="8262"/>
    <lineage>
        <taxon>Eukaryota</taxon>
        <taxon>Metazoa</taxon>
        <taxon>Chordata</taxon>
        <taxon>Craniata</taxon>
        <taxon>Vertebrata</taxon>
        <taxon>Euteleostomi</taxon>
        <taxon>Actinopterygii</taxon>
        <taxon>Neopterygii</taxon>
        <taxon>Teleostei</taxon>
        <taxon>Neoteleostei</taxon>
        <taxon>Acanthomorphata</taxon>
        <taxon>Carangaria</taxon>
        <taxon>Pleuronectiformes</taxon>
        <taxon>Pleuronectoidei</taxon>
        <taxon>Pleuronectidae</taxon>
        <taxon>Pleuronectes</taxon>
    </lineage>
</organism>
<feature type="compositionally biased region" description="Basic and acidic residues" evidence="2">
    <location>
        <begin position="1021"/>
        <end position="1044"/>
    </location>
</feature>
<dbReference type="PANTHER" id="PTHR33331:SF13">
    <property type="entry name" value="COILED-COIL DOMAIN CONTAINING 162"/>
    <property type="match status" value="1"/>
</dbReference>
<evidence type="ECO:0000256" key="1">
    <source>
        <dbReference type="SAM" id="Coils"/>
    </source>
</evidence>
<feature type="compositionally biased region" description="Polar residues" evidence="2">
    <location>
        <begin position="2008"/>
        <end position="2021"/>
    </location>
</feature>
<dbReference type="Pfam" id="PF15082">
    <property type="entry name" value="DUF4549"/>
    <property type="match status" value="1"/>
</dbReference>
<gene>
    <name evidence="4" type="ORF">PLEPLA_LOCUS18160</name>
</gene>
<proteinExistence type="predicted"/>
<keyword evidence="5" id="KW-1185">Reference proteome</keyword>
<protein>
    <recommendedName>
        <fullName evidence="3">DUF4549 domain-containing protein</fullName>
    </recommendedName>
</protein>
<dbReference type="Proteomes" id="UP001153269">
    <property type="component" value="Unassembled WGS sequence"/>
</dbReference>
<feature type="coiled-coil region" evidence="1">
    <location>
        <begin position="1831"/>
        <end position="1858"/>
    </location>
</feature>
<dbReference type="InterPro" id="IPR040401">
    <property type="entry name" value="CCDC162"/>
</dbReference>
<feature type="region of interest" description="Disordered" evidence="2">
    <location>
        <begin position="388"/>
        <end position="417"/>
    </location>
</feature>
<evidence type="ECO:0000313" key="4">
    <source>
        <dbReference type="EMBL" id="CAB1430178.1"/>
    </source>
</evidence>
<dbReference type="PANTHER" id="PTHR33331">
    <property type="entry name" value="COILED-COIL DOMAIN-CONTAINING PROTEIN 162"/>
    <property type="match status" value="1"/>
</dbReference>
<comment type="caution">
    <text evidence="4">The sequence shown here is derived from an EMBL/GenBank/DDBJ whole genome shotgun (WGS) entry which is preliminary data.</text>
</comment>
<feature type="region of interest" description="Disordered" evidence="2">
    <location>
        <begin position="1873"/>
        <end position="1893"/>
    </location>
</feature>
<dbReference type="InterPro" id="IPR029376">
    <property type="entry name" value="DUF4549"/>
</dbReference>
<feature type="region of interest" description="Disordered" evidence="2">
    <location>
        <begin position="1021"/>
        <end position="1051"/>
    </location>
</feature>
<evidence type="ECO:0000256" key="2">
    <source>
        <dbReference type="SAM" id="MobiDB-lite"/>
    </source>
</evidence>
<name>A0A9N7UE36_PLEPL</name>
<evidence type="ECO:0000313" key="5">
    <source>
        <dbReference type="Proteomes" id="UP001153269"/>
    </source>
</evidence>
<sequence length="2066" mass="235329">MCDVYRVSSSVRVEQMEAELSHQLSALRGHIEESGFTSYSSVLPPKEVSFFRAEREHALRRGLQVAEASPVQSQADVMQRELDSCLSLEHTADSLPALLHQFYADRSYHLAQIKYLLMLRWRRFCRHASVIEKLYPHYKDQMSFLTSEYEDAVQRARRLSVSRETILIGRGNPAQLLSQDDLLIYLRWLVCHLHSVHSIHSFLRVLHYVPACERKEEEFQTSVTKEEETLHQAQDAEGVLGQTGNFLPVSVQLDDFLPELQSLIDFFHLSCDAGQLRTAADEMELFSTVWREFRRIFSRQEQMKTFPQYDGSEVKGSQWGRKSASAALRKEANWIPFIQVKPRRDPRRQKLVTKLQEKKSVDELLRMHCRFLQVPDLLQVSSALKDHAAHETKSHSSTSRGRGGSEQTSLKGQRSTNESLQLLSVDDSLDEGASDPLVTGGAYLSLIYLRHLKLRELQRVSLGMLNYLRSVERTLTFDLAGLQLEEGELCSTAEETGWMNAARGGGGEAGGLGSLQFNHNTPVDYKVSCSEFMDFAEVENLHDFYSCEEGVVHTQDQRGFYIVYDAALKDLDELEEELLLVGSHFVQRYRTEKMGKAEEASTSIRTADVHSCAGTDVDGVTVLLDLWTCETEFLESKVQLLNCYSEAYQHAAGAEERFALARVVTDIMHSRPQLDLNQEHFAQVYRAETDCLRSHQQLIKNVLDNQIENQRQYLQRIWRDDHKGSTQDFGLPLNYVPKHMVSLGGSSPALMNVFLLEVHPSLCLASAVYQGLVQAHTELCQLHRATSVSHKLLLQQRLLHQALQSWNNRVSPGASYSSQIQKDLFSSVFFEDPALVQNLGLSLVKSTEEKDTMQGEREKQSYAVETFSNLLELVTVRHRLLESASETAHLAQLYRNVASELGFTEFHLHLRPVPFEVAEQKDQTEQRPIFITAELEDDSSVDRFSPPHLPLSIQELDEEQVGRFSFSSEEAVSRLMNTQNIENLQVTLACQVTQKNALISVVKVACLCYWAESVTSSAERDRVLHSDKNSKLKSSSDKLQEKSNMKTPTTTTRERLMEAFVSIQLEKVGLRDEMLNSYLKRKRAEGGLTQTPEEAAKIKRSLIIEFLKRFSTRISQYCVRAQIVEYYYSLTSLLDDVPSVRRSHFRTEQTSSTKVTVDSGVDLPPDPSSTLLSADGKTLLNLWVIPHFSEVLHMFKTLEISACAAALHHTLLIVSALHDIVCYLVSFSRLGNTEDGWSRRKVQEAPGSRLVADWGGAEGIGAELQEIQHQVDRLSDPSSPRSVGRLLQLRRQVLLLQFDTAVRHLIREAFLSAGDMASYQSVSDNMMTALPPLSDGIQADVFSITLPVPRPLETRGCRAQRLFPWRSFIACHGWFPLRVWDVPPIEFCMQLCLSGLRDCSRLQTNGAVLGVSLLMEDVLSSGGDAEPVRLHGNTDDLLHDGKPNEDPLRLQRVLKGFLLLTKQLQVFKESWARRRLGAEIFSSPALYQQFVNLYSMKALARQMGKERDYELLISGSRALLPPAGASETDVKTWQLHTLLEITECDMIRAVQRRLHRELTLVLSERTRQDTCLPTELWKKGSLKHSVSAERPQVVEAFVEQLMEGAEQLEGQLTLSQDHLWLCSTHLGSSLMERERHSFLLYSHFYEQILQQQTQLLHQKEQDLKNLKDSQTSNIYQEISALQARVAQLQEDKCSLEERLGLKFKERYDPLVRHLFSTCLQLKVRLDERRWQVEQDVSVMVNRIRAEGVDRIIQLKKKCGCTTDNEGLALTQLKKEEVHELSLENSQLTALLCKVMVLSRWRQVVDQGKLHRRLLQTQQSEISSRTEALRVKMAAEEEVILLQEELDAARQMLTSCQAECSRTKRLLGRKTEELQEARHQSAREARSRQELETHRVQRLEEMRADVEDRDGQLRDLSQQLDRGGRMSQIQRHRSAREIRQVKEQLHQERCIKQEAFQQVEKLKHQVKDVGEAFSRRTSTAGQSRTCFTLSVSRLSSRSPSAGLHRVSRQHSALQPGSFTNPAALQDSATRHQRADTAWSRSNTRTDRATADPSRLRVLTADTLLPEL</sequence>